<dbReference type="Gene3D" id="6.10.30.10">
    <property type="match status" value="1"/>
</dbReference>
<evidence type="ECO:0000259" key="2">
    <source>
        <dbReference type="Pfam" id="PF12172"/>
    </source>
</evidence>
<dbReference type="InterPro" id="IPR002878">
    <property type="entry name" value="ChsH2_C"/>
</dbReference>
<dbReference type="Pfam" id="PF12172">
    <property type="entry name" value="zf-ChsH2"/>
    <property type="match status" value="1"/>
</dbReference>
<accession>A0A8D5U5H3</accession>
<dbReference type="Pfam" id="PF01796">
    <property type="entry name" value="OB_ChsH2_C"/>
    <property type="match status" value="1"/>
</dbReference>
<dbReference type="KEGG" id="csty:KN1_09750"/>
<dbReference type="PANTHER" id="PTHR34075">
    <property type="entry name" value="BLR3430 PROTEIN"/>
    <property type="match status" value="1"/>
</dbReference>
<evidence type="ECO:0000259" key="1">
    <source>
        <dbReference type="Pfam" id="PF01796"/>
    </source>
</evidence>
<dbReference type="RefSeq" id="WP_221289673.1">
    <property type="nucleotide sequence ID" value="NZ_AP024597.1"/>
</dbReference>
<sequence>MSWDKVGREDKLLSWKDVMEAEEYVYTVGYAGEEFFKGLKEGKIIGSKCPKCGKTYVPATLYCEDCFVETSTVEVKGRAYLDSFTIIYKDSEGNKLESPQVIGLVRFENAKGGLLAFIEGEPKLGGEVEVIAYDVPLKVRVK</sequence>
<evidence type="ECO:0000313" key="3">
    <source>
        <dbReference type="EMBL" id="BCU69678.1"/>
    </source>
</evidence>
<gene>
    <name evidence="3" type="ORF">KN1_09750</name>
</gene>
<dbReference type="InterPro" id="IPR012340">
    <property type="entry name" value="NA-bd_OB-fold"/>
</dbReference>
<evidence type="ECO:0000313" key="4">
    <source>
        <dbReference type="Proteomes" id="UP000825123"/>
    </source>
</evidence>
<feature type="domain" description="ChsH2 rubredoxin-like zinc ribbon" evidence="2">
    <location>
        <begin position="36"/>
        <end position="69"/>
    </location>
</feature>
<dbReference type="Gene3D" id="2.40.50.140">
    <property type="entry name" value="Nucleic acid-binding proteins"/>
    <property type="match status" value="1"/>
</dbReference>
<organism evidence="3 4">
    <name type="scientific">Stygiolobus caldivivus</name>
    <dbReference type="NCBI Taxonomy" id="2824673"/>
    <lineage>
        <taxon>Archaea</taxon>
        <taxon>Thermoproteota</taxon>
        <taxon>Thermoprotei</taxon>
        <taxon>Sulfolobales</taxon>
        <taxon>Sulfolobaceae</taxon>
        <taxon>Stygiolobus</taxon>
    </lineage>
</organism>
<proteinExistence type="predicted"/>
<name>A0A8D5U5H3_9CREN</name>
<protein>
    <submittedName>
        <fullName evidence="3">DNA-binding protein</fullName>
    </submittedName>
</protein>
<dbReference type="InterPro" id="IPR052513">
    <property type="entry name" value="Thioester_dehydratase-like"/>
</dbReference>
<dbReference type="SUPFAM" id="SSF50249">
    <property type="entry name" value="Nucleic acid-binding proteins"/>
    <property type="match status" value="1"/>
</dbReference>
<keyword evidence="3" id="KW-0238">DNA-binding</keyword>
<reference evidence="3 4" key="1">
    <citation type="submission" date="2021-04" db="EMBL/GenBank/DDBJ databases">
        <title>Complete genome sequence of Stygiolobus sp. KN-1.</title>
        <authorList>
            <person name="Nakamura K."/>
            <person name="Sakai H."/>
            <person name="Kurosawa N."/>
        </authorList>
    </citation>
    <scope>NUCLEOTIDE SEQUENCE [LARGE SCALE GENOMIC DNA]</scope>
    <source>
        <strain evidence="3 4">KN-1</strain>
    </source>
</reference>
<dbReference type="GeneID" id="66162724"/>
<dbReference type="PANTHER" id="PTHR34075:SF4">
    <property type="entry name" value="DUF35 DOMAIN-CONTAINING PROTEIN"/>
    <property type="match status" value="1"/>
</dbReference>
<dbReference type="InterPro" id="IPR022002">
    <property type="entry name" value="ChsH2_Znr"/>
</dbReference>
<dbReference type="EMBL" id="AP024597">
    <property type="protein sequence ID" value="BCU69678.1"/>
    <property type="molecule type" value="Genomic_DNA"/>
</dbReference>
<keyword evidence="4" id="KW-1185">Reference proteome</keyword>
<dbReference type="GO" id="GO:0003677">
    <property type="term" value="F:DNA binding"/>
    <property type="evidence" value="ECO:0007669"/>
    <property type="project" value="UniProtKB-KW"/>
</dbReference>
<feature type="domain" description="ChsH2 C-terminal OB-fold" evidence="1">
    <location>
        <begin position="73"/>
        <end position="130"/>
    </location>
</feature>
<dbReference type="Proteomes" id="UP000825123">
    <property type="component" value="Chromosome"/>
</dbReference>
<dbReference type="AlphaFoldDB" id="A0A8D5U5H3"/>